<dbReference type="EMBL" id="CACQ02004638">
    <property type="protein sequence ID" value="CCF41340.1"/>
    <property type="molecule type" value="Genomic_DNA"/>
</dbReference>
<sequence length="78" mass="8683">MPNASEHQYCLQSRGWIKWPCGCSVTACITIFSTTNSLQSSCSRQVRCVAQRVSHHANAQPLASEDVHDRGHFYSSTL</sequence>
<evidence type="ECO:0000313" key="1">
    <source>
        <dbReference type="EMBL" id="CCF41340.1"/>
    </source>
</evidence>
<accession>H1VM87</accession>
<proteinExistence type="predicted"/>
<evidence type="ECO:0000313" key="2">
    <source>
        <dbReference type="Proteomes" id="UP000007174"/>
    </source>
</evidence>
<reference evidence="2" key="1">
    <citation type="journal article" date="2012" name="Nat. Genet.">
        <title>Lifestyle transitions in plant pathogenic Colletotrichum fungi deciphered by genome and transcriptome analyses.</title>
        <authorList>
            <person name="O'Connell R.J."/>
            <person name="Thon M.R."/>
            <person name="Hacquard S."/>
            <person name="Amyotte S.G."/>
            <person name="Kleemann J."/>
            <person name="Torres M.F."/>
            <person name="Damm U."/>
            <person name="Buiate E.A."/>
            <person name="Epstein L."/>
            <person name="Alkan N."/>
            <person name="Altmueller J."/>
            <person name="Alvarado-Balderrama L."/>
            <person name="Bauser C.A."/>
            <person name="Becker C."/>
            <person name="Birren B.W."/>
            <person name="Chen Z."/>
            <person name="Choi J."/>
            <person name="Crouch J.A."/>
            <person name="Duvick J.P."/>
            <person name="Farman M.A."/>
            <person name="Gan P."/>
            <person name="Heiman D."/>
            <person name="Henrissat B."/>
            <person name="Howard R.J."/>
            <person name="Kabbage M."/>
            <person name="Koch C."/>
            <person name="Kracher B."/>
            <person name="Kubo Y."/>
            <person name="Law A.D."/>
            <person name="Lebrun M.-H."/>
            <person name="Lee Y.-H."/>
            <person name="Miyara I."/>
            <person name="Moore N."/>
            <person name="Neumann U."/>
            <person name="Nordstroem K."/>
            <person name="Panaccione D.G."/>
            <person name="Panstruga R."/>
            <person name="Place M."/>
            <person name="Proctor R.H."/>
            <person name="Prusky D."/>
            <person name="Rech G."/>
            <person name="Reinhardt R."/>
            <person name="Rollins J.A."/>
            <person name="Rounsley S."/>
            <person name="Schardl C.L."/>
            <person name="Schwartz D.C."/>
            <person name="Shenoy N."/>
            <person name="Shirasu K."/>
            <person name="Sikhakolli U.R."/>
            <person name="Stueber K."/>
            <person name="Sukno S.A."/>
            <person name="Sweigard J.A."/>
            <person name="Takano Y."/>
            <person name="Takahara H."/>
            <person name="Trail F."/>
            <person name="van der Does H.C."/>
            <person name="Voll L.M."/>
            <person name="Will I."/>
            <person name="Young S."/>
            <person name="Zeng Q."/>
            <person name="Zhang J."/>
            <person name="Zhou S."/>
            <person name="Dickman M.B."/>
            <person name="Schulze-Lefert P."/>
            <person name="Ver Loren van Themaat E."/>
            <person name="Ma L.-J."/>
            <person name="Vaillancourt L.J."/>
        </authorList>
    </citation>
    <scope>NUCLEOTIDE SEQUENCE [LARGE SCALE GENOMIC DNA]</scope>
    <source>
        <strain evidence="2">IMI 349063</strain>
    </source>
</reference>
<organism evidence="1 2">
    <name type="scientific">Colletotrichum higginsianum (strain IMI 349063)</name>
    <name type="common">Crucifer anthracnose fungus</name>
    <dbReference type="NCBI Taxonomy" id="759273"/>
    <lineage>
        <taxon>Eukaryota</taxon>
        <taxon>Fungi</taxon>
        <taxon>Dikarya</taxon>
        <taxon>Ascomycota</taxon>
        <taxon>Pezizomycotina</taxon>
        <taxon>Sordariomycetes</taxon>
        <taxon>Hypocreomycetidae</taxon>
        <taxon>Glomerellales</taxon>
        <taxon>Glomerellaceae</taxon>
        <taxon>Colletotrichum</taxon>
        <taxon>Colletotrichum destructivum species complex</taxon>
    </lineage>
</organism>
<dbReference type="HOGENOM" id="CLU_2621908_0_0_1"/>
<protein>
    <submittedName>
        <fullName evidence="1">Uncharacterized protein</fullName>
    </submittedName>
</protein>
<gene>
    <name evidence="1" type="ORF">CH063_11651</name>
</gene>
<dbReference type="Proteomes" id="UP000007174">
    <property type="component" value="Unassembled WGS sequence"/>
</dbReference>
<name>H1VM87_COLHI</name>
<dbReference type="AlphaFoldDB" id="H1VM87"/>